<gene>
    <name evidence="1" type="ORF">O6P43_002095</name>
</gene>
<keyword evidence="2" id="KW-1185">Reference proteome</keyword>
<name>A0AAD7QBR6_QUISA</name>
<evidence type="ECO:0000313" key="2">
    <source>
        <dbReference type="Proteomes" id="UP001163823"/>
    </source>
</evidence>
<dbReference type="EMBL" id="JARAOO010000002">
    <property type="protein sequence ID" value="KAJ7978588.1"/>
    <property type="molecule type" value="Genomic_DNA"/>
</dbReference>
<dbReference type="Proteomes" id="UP001163823">
    <property type="component" value="Chromosome 2"/>
</dbReference>
<evidence type="ECO:0000313" key="1">
    <source>
        <dbReference type="EMBL" id="KAJ7978588.1"/>
    </source>
</evidence>
<reference evidence="1" key="1">
    <citation type="journal article" date="2023" name="Science">
        <title>Elucidation of the pathway for biosynthesis of saponin adjuvants from the soapbark tree.</title>
        <authorList>
            <person name="Reed J."/>
            <person name="Orme A."/>
            <person name="El-Demerdash A."/>
            <person name="Owen C."/>
            <person name="Martin L.B.B."/>
            <person name="Misra R.C."/>
            <person name="Kikuchi S."/>
            <person name="Rejzek M."/>
            <person name="Martin A.C."/>
            <person name="Harkess A."/>
            <person name="Leebens-Mack J."/>
            <person name="Louveau T."/>
            <person name="Stephenson M.J."/>
            <person name="Osbourn A."/>
        </authorList>
    </citation>
    <scope>NUCLEOTIDE SEQUENCE</scope>
    <source>
        <strain evidence="1">S10</strain>
    </source>
</reference>
<organism evidence="1 2">
    <name type="scientific">Quillaja saponaria</name>
    <name type="common">Soap bark tree</name>
    <dbReference type="NCBI Taxonomy" id="32244"/>
    <lineage>
        <taxon>Eukaryota</taxon>
        <taxon>Viridiplantae</taxon>
        <taxon>Streptophyta</taxon>
        <taxon>Embryophyta</taxon>
        <taxon>Tracheophyta</taxon>
        <taxon>Spermatophyta</taxon>
        <taxon>Magnoliopsida</taxon>
        <taxon>eudicotyledons</taxon>
        <taxon>Gunneridae</taxon>
        <taxon>Pentapetalae</taxon>
        <taxon>rosids</taxon>
        <taxon>fabids</taxon>
        <taxon>Fabales</taxon>
        <taxon>Quillajaceae</taxon>
        <taxon>Quillaja</taxon>
    </lineage>
</organism>
<protein>
    <submittedName>
        <fullName evidence="1">Uncharacterized protein</fullName>
    </submittedName>
</protein>
<accession>A0AAD7QBR6</accession>
<dbReference type="KEGG" id="qsa:O6P43_002095"/>
<sequence length="109" mass="12181">MKWVLTSANPLANLNFPLPPTTATSLVGSVTGFLDNTLMELPLKLPVGLFSEDRRRRIGNQMGLMHISKDGVIRFCHQQGGGVFSGKNVKEVEFKIGHLLLQLRYWFAL</sequence>
<proteinExistence type="predicted"/>
<comment type="caution">
    <text evidence="1">The sequence shown here is derived from an EMBL/GenBank/DDBJ whole genome shotgun (WGS) entry which is preliminary data.</text>
</comment>
<dbReference type="AlphaFoldDB" id="A0AAD7QBR6"/>